<dbReference type="InterPro" id="IPR043502">
    <property type="entry name" value="DNA/RNA_pol_sf"/>
</dbReference>
<reference evidence="2" key="1">
    <citation type="submission" date="2025-08" db="UniProtKB">
        <authorList>
            <consortium name="Ensembl"/>
        </authorList>
    </citation>
    <scope>IDENTIFICATION</scope>
</reference>
<dbReference type="CDD" id="cd01650">
    <property type="entry name" value="RT_nLTR_like"/>
    <property type="match status" value="1"/>
</dbReference>
<dbReference type="OrthoDB" id="421040at2759"/>
<evidence type="ECO:0000313" key="3">
    <source>
        <dbReference type="Proteomes" id="UP000694569"/>
    </source>
</evidence>
<dbReference type="PANTHER" id="PTHR31635:SF196">
    <property type="entry name" value="REVERSE TRANSCRIPTASE DOMAIN-CONTAINING PROTEIN-RELATED"/>
    <property type="match status" value="1"/>
</dbReference>
<dbReference type="Proteomes" id="UP000694569">
    <property type="component" value="Unplaced"/>
</dbReference>
<organism evidence="2 3">
    <name type="scientific">Leptobrachium leishanense</name>
    <name type="common">Leishan spiny toad</name>
    <dbReference type="NCBI Taxonomy" id="445787"/>
    <lineage>
        <taxon>Eukaryota</taxon>
        <taxon>Metazoa</taxon>
        <taxon>Chordata</taxon>
        <taxon>Craniata</taxon>
        <taxon>Vertebrata</taxon>
        <taxon>Euteleostomi</taxon>
        <taxon>Amphibia</taxon>
        <taxon>Batrachia</taxon>
        <taxon>Anura</taxon>
        <taxon>Pelobatoidea</taxon>
        <taxon>Megophryidae</taxon>
        <taxon>Leptobrachium</taxon>
    </lineage>
</organism>
<dbReference type="PANTHER" id="PTHR31635">
    <property type="entry name" value="REVERSE TRANSCRIPTASE DOMAIN-CONTAINING PROTEIN-RELATED"/>
    <property type="match status" value="1"/>
</dbReference>
<sequence>MRTLQLMHHARHSSQDLALLSTDAEKAFDRVDWDFISSALMHAGLGPNLRTWIGALYGDTTARVCVNSAFTAPFAIRNGTRQGCPLSPLLFVLTLEPFLTAIRTDPDITGVEVGPRQLKVAAYADDLLFYVTRPEISLPGIMAAFVVYGQLSNLRINFSKSHIMNITIPDRRARALQPHFAFHWAADRIKYLGIWVSKQSSDLFQNNFRPLLRSFQRDLAAWDYPHVSWLGRIAVIKMNIQPRILYLMQTIPIMLPGSFLSLLRSIITKYIWRGRQPRLSFQVLTRSRADGGLALPNFSLYHRACHLQRVVEWTREGSTKLWKAVDQEILGVPIAVLPWLPRGQGGRLARSSPFTWATYKLWRLSAIKAGLTSFPSPMSPVIYNNDFPPGLDPHSVRRLVLVSTPRLSHFIDSKGRRPLTDLMGDRPISFIHSFHYAQVGHFLDRISQRHHLGRQLTTFEGLCCRTRPFSHGLSILYSLLRMASSDVPPPYMGKWESILDIALSEEQWSRICDLPHHCSSSSKAQETAYKVLSLWYRTPDVVSRYCPLVPAPCWRCGEEIGTMLHIWWDCPIIRPFWARIYEILSRFVEPPPAFSPAALLLHHNEYPVSFYKRSLAIRILNTAKALIPLYWKQCICPPLSLWYSRMEELHSIESLMFSASDRLAQYSTIWSLWVLLSSSRDVGVLWQDPE</sequence>
<proteinExistence type="predicted"/>
<evidence type="ECO:0000259" key="1">
    <source>
        <dbReference type="PROSITE" id="PS50878"/>
    </source>
</evidence>
<name>A0A8C5R1N4_9ANUR</name>
<evidence type="ECO:0000313" key="2">
    <source>
        <dbReference type="Ensembl" id="ENSLLEP00000045750.1"/>
    </source>
</evidence>
<dbReference type="InterPro" id="IPR000477">
    <property type="entry name" value="RT_dom"/>
</dbReference>
<dbReference type="Pfam" id="PF00078">
    <property type="entry name" value="RVT_1"/>
    <property type="match status" value="1"/>
</dbReference>
<dbReference type="GeneTree" id="ENSGT00940000165023"/>
<accession>A0A8C5R1N4</accession>
<dbReference type="PROSITE" id="PS50878">
    <property type="entry name" value="RT_POL"/>
    <property type="match status" value="1"/>
</dbReference>
<protein>
    <recommendedName>
        <fullName evidence="1">Reverse transcriptase domain-containing protein</fullName>
    </recommendedName>
</protein>
<keyword evidence="3" id="KW-1185">Reference proteome</keyword>
<dbReference type="AlphaFoldDB" id="A0A8C5R1N4"/>
<dbReference type="Ensembl" id="ENSLLET00000047580.1">
    <property type="protein sequence ID" value="ENSLLEP00000045750.1"/>
    <property type="gene ID" value="ENSLLEG00000029040.1"/>
</dbReference>
<reference evidence="2" key="2">
    <citation type="submission" date="2025-09" db="UniProtKB">
        <authorList>
            <consortium name="Ensembl"/>
        </authorList>
    </citation>
    <scope>IDENTIFICATION</scope>
</reference>
<dbReference type="SUPFAM" id="SSF56672">
    <property type="entry name" value="DNA/RNA polymerases"/>
    <property type="match status" value="1"/>
</dbReference>
<feature type="domain" description="Reverse transcriptase" evidence="1">
    <location>
        <begin position="1"/>
        <end position="196"/>
    </location>
</feature>